<protein>
    <recommendedName>
        <fullName evidence="1">Peptidase M60 domain-containing protein</fullName>
    </recommendedName>
</protein>
<dbReference type="Proteomes" id="UP000013866">
    <property type="component" value="Unassembled WGS sequence"/>
</dbReference>
<proteinExistence type="predicted"/>
<dbReference type="Gene3D" id="3.40.390.80">
    <property type="entry name" value="Peptidase M60, enhancin-like domain 2"/>
    <property type="match status" value="1"/>
</dbReference>
<dbReference type="Pfam" id="PF03272">
    <property type="entry name" value="Mucin_bdg"/>
    <property type="match status" value="2"/>
</dbReference>
<evidence type="ECO:0000313" key="2">
    <source>
        <dbReference type="EMBL" id="EOH92301.1"/>
    </source>
</evidence>
<dbReference type="InterPro" id="IPR042279">
    <property type="entry name" value="Pep_M60_3"/>
</dbReference>
<organism evidence="2 3">
    <name type="scientific">Enterococcus villorum ATCC 700913</name>
    <dbReference type="NCBI Taxonomy" id="1158604"/>
    <lineage>
        <taxon>Bacteria</taxon>
        <taxon>Bacillati</taxon>
        <taxon>Bacillota</taxon>
        <taxon>Bacilli</taxon>
        <taxon>Lactobacillales</taxon>
        <taxon>Enterococcaceae</taxon>
        <taxon>Enterococcus</taxon>
    </lineage>
</organism>
<sequence>GDIVTVTKEEATEQRMIVNHSELKPNENGTYRYVVQDGLLIEASDKVIKEAQAAVKGLYENEEQTIVKKDLLQATIDEAREKVNALPDSEEKTRLLAKVDQAFEGLQEIQLKGISNFLFSRITVTKGKLVVRTHSGKPHYYFKDNYATIDVKRGETNVFSKEYNGNISYPTQTEEVDLQNGDIVTIMKKEPDAARYVVNHEELKPNTSGNYTYLVQDGLLVDQTVAFTEANTAVNNLFEGEEPKESNTQEQIDDARTKVNALLDSPLKQQLLAKVDQAQKLFDSLVGSLTVEDFQLLGSDRYIRGTFSGNIDYLRLEVNGVPYAKSTVKGESFQYYAVDKIKSPNDQVFLVGYNKDDRQVDRQQVNVLPVQGALSEVSFTLNSSDRYIEGSYTGNVDHIRLEVNGELKAKAGVSSNNFRYYAVDKIKNVADQVSLIAYDQNGNEIDRKEVTIHNALVGTIQTDPYVLGNSDRYIHGTYTGDVDHVRLEVNGELKAKAGVSGNKFRYYAVDKIDNMNDKVNIIAYDAKGNILDKQPVTIETARKGTITPNEYKLGSGDNYLRGEYTGEVHALRLEVNGKLFARSVPGNSPFKYYAVDKIKNLTDEVYLIAYDNADIEIAREKINVVKEQTIHTTERPAGTLNAGINMGNGHDRQDLGIQLERGSKIKIKQVNPNYNENMNLRLLANGSNKESSISFGKNEVTLEAKDLTVPFVYTPYHATNMEKPVIQVTVEGTYRKLPVFDLTTEQSEFNQTWNLTNGYGLVKGNRFQTLFPEENKTQATNSNLRSVVQMYDNDILGKYDEWIGLSPDASNPIHKSSPRRYFFKADANGVGALYYGGAWAANTSSSAAPWLGDGWGALHEIGHGYQGHFMSKGMNSGEVWNNIYGVFYQYEKLGKEEADRTGWLYGQNKQATEQQILESILQENPNYQAIGVRNQLLVLSNLIDKAGNEGFKNFYVKYRELASQPGFNANNYLLPDLLVQYLGETNKYDFSPVFNAWGLTVKEETRQQVKEQEYVPVAHLAQVVPNDQLSEAIDQFTQENRLSSVLSLVTNDELKAMNLTSDVTLNFTDEDLFDGVKLRIMDGDKLYQEVTLNQGEVTLENIPNGVYSLELQTNTGYLKKPYMFVKENGTINISLTSYLKEATEAVADLFQENSDTKVKATMMQKDIDAAKALVTALPESEAKQQLLEKVERAHQNLQEFTFRGLGDWTFATLNVAGNTATIRTNQGTPHSYFTDRYASISIVRDGQTIFEKEYIGNQSYPKAEDTVELQDGDVVTVTHREANDTRLAVNHSNLKHNTQGNYQYTVTDGLLVLNR</sequence>
<dbReference type="InterPro" id="IPR031161">
    <property type="entry name" value="Peptidase_M60_dom"/>
</dbReference>
<dbReference type="Gene3D" id="1.10.390.30">
    <property type="entry name" value="Peptidase M60, enhancin-like domain 3"/>
    <property type="match status" value="1"/>
</dbReference>
<feature type="non-terminal residue" evidence="2">
    <location>
        <position position="1"/>
    </location>
</feature>
<dbReference type="RefSeq" id="WP_010750456.1">
    <property type="nucleotide sequence ID" value="NZ_KB946283.1"/>
</dbReference>
<dbReference type="PROSITE" id="PS51723">
    <property type="entry name" value="PEPTIDASE_M60"/>
    <property type="match status" value="1"/>
</dbReference>
<keyword evidence="3" id="KW-1185">Reference proteome</keyword>
<dbReference type="InterPro" id="IPR046746">
    <property type="entry name" value="Big_15"/>
</dbReference>
<feature type="domain" description="Peptidase M60" evidence="1">
    <location>
        <begin position="650"/>
        <end position="947"/>
    </location>
</feature>
<comment type="caution">
    <text evidence="2">The sequence shown here is derived from an EMBL/GenBank/DDBJ whole genome shotgun (WGS) entry which is preliminary data.</text>
</comment>
<gene>
    <name evidence="2" type="ORF">UAO_00454</name>
</gene>
<dbReference type="Pfam" id="PF13402">
    <property type="entry name" value="Peptidase_M60"/>
    <property type="match status" value="1"/>
</dbReference>
<dbReference type="InterPro" id="IPR004954">
    <property type="entry name" value="Mucin-bd"/>
</dbReference>
<evidence type="ECO:0000259" key="1">
    <source>
        <dbReference type="PROSITE" id="PS51723"/>
    </source>
</evidence>
<reference evidence="2 3" key="1">
    <citation type="submission" date="2013-02" db="EMBL/GenBank/DDBJ databases">
        <title>The Genome Sequence of Enterococcus villorum ATCC_700913.</title>
        <authorList>
            <consortium name="The Broad Institute Genome Sequencing Platform"/>
            <consortium name="The Broad Institute Genome Sequencing Center for Infectious Disease"/>
            <person name="Earl A.M."/>
            <person name="Gilmore M.S."/>
            <person name="Lebreton F."/>
            <person name="Walker B."/>
            <person name="Young S.K."/>
            <person name="Zeng Q."/>
            <person name="Gargeya S."/>
            <person name="Fitzgerald M."/>
            <person name="Haas B."/>
            <person name="Abouelleil A."/>
            <person name="Alvarado L."/>
            <person name="Arachchi H.M."/>
            <person name="Berlin A.M."/>
            <person name="Chapman S.B."/>
            <person name="Dewar J."/>
            <person name="Goldberg J."/>
            <person name="Griggs A."/>
            <person name="Gujja S."/>
            <person name="Hansen M."/>
            <person name="Howarth C."/>
            <person name="Imamovic A."/>
            <person name="Larimer J."/>
            <person name="McCowan C."/>
            <person name="Murphy C."/>
            <person name="Neiman D."/>
            <person name="Pearson M."/>
            <person name="Priest M."/>
            <person name="Roberts A."/>
            <person name="Saif S."/>
            <person name="Shea T."/>
            <person name="Sisk P."/>
            <person name="Sykes S."/>
            <person name="Wortman J."/>
            <person name="Nusbaum C."/>
            <person name="Birren B."/>
        </authorList>
    </citation>
    <scope>NUCLEOTIDE SEQUENCE [LARGE SCALE GENOMIC DNA]</scope>
    <source>
        <strain evidence="2 3">ATCC 700913</strain>
    </source>
</reference>
<dbReference type="Pfam" id="PF18449">
    <property type="entry name" value="Endotoxin_C2"/>
    <property type="match status" value="3"/>
</dbReference>
<dbReference type="SMART" id="SM01276">
    <property type="entry name" value="M60-like"/>
    <property type="match status" value="1"/>
</dbReference>
<accession>A0ABP2UTT9</accession>
<dbReference type="Pfam" id="PF20622">
    <property type="entry name" value="Big_15"/>
    <property type="match status" value="4"/>
</dbReference>
<dbReference type="InterPro" id="IPR054544">
    <property type="entry name" value="Pest_crys_Cry1Aa_dom-IV"/>
</dbReference>
<evidence type="ECO:0000313" key="3">
    <source>
        <dbReference type="Proteomes" id="UP000013866"/>
    </source>
</evidence>
<name>A0ABP2UTT9_9ENTE</name>
<dbReference type="EMBL" id="AJAN01000014">
    <property type="protein sequence ID" value="EOH92301.1"/>
    <property type="molecule type" value="Genomic_DNA"/>
</dbReference>